<sequence>MVHDFVIGNSAKLLLQNLDADKLLDQFGKYGRYQLFVYAMVSINFYIFSYLTTIISLIGEFPEDKCSTNFTFGINCESSGILDHANGVFMIGNFMAAPFSTYLADRYGRRLTFLIPLWIIIFLTIACAFSPTFLWFLIFRFLSGACGAAVMVVGFVITVEAVAGSFRIVLNFLYWALTLYSVDLHKNKMVGFFLSAVVEIPAGIISMILLMVCGRRTVTIISLSGQAISLGLTIFTPRGTTLNLLLSLFAKVMNTVAWASAPLLLSEMAPTTIRNMSYGFVSTIGEVGSVLAPYMKRIGDENKQKGIIALMSILAVLVSMMAPETVGKSLPQDLDDFDSGPFINCIKKCCRAISPTKREDKRKENGKLSENVIFLEEKREDDELKENAH</sequence>
<dbReference type="GO" id="GO:0016020">
    <property type="term" value="C:membrane"/>
    <property type="evidence" value="ECO:0007669"/>
    <property type="project" value="UniProtKB-SubCell"/>
</dbReference>
<reference evidence="7" key="1">
    <citation type="submission" date="2022-11" db="UniProtKB">
        <authorList>
            <consortium name="WormBaseParasite"/>
        </authorList>
    </citation>
    <scope>IDENTIFICATION</scope>
</reference>
<evidence type="ECO:0000256" key="3">
    <source>
        <dbReference type="ARBA" id="ARBA00022989"/>
    </source>
</evidence>
<evidence type="ECO:0000256" key="2">
    <source>
        <dbReference type="ARBA" id="ARBA00022692"/>
    </source>
</evidence>
<keyword evidence="6" id="KW-1185">Reference proteome</keyword>
<accession>A0A915M263</accession>
<feature type="transmembrane region" description="Helical" evidence="5">
    <location>
        <begin position="150"/>
        <end position="177"/>
    </location>
</feature>
<feature type="transmembrane region" description="Helical" evidence="5">
    <location>
        <begin position="189"/>
        <end position="212"/>
    </location>
</feature>
<keyword evidence="3 5" id="KW-1133">Transmembrane helix</keyword>
<keyword evidence="4 5" id="KW-0472">Membrane</keyword>
<dbReference type="PANTHER" id="PTHR24064">
    <property type="entry name" value="SOLUTE CARRIER FAMILY 22 MEMBER"/>
    <property type="match status" value="1"/>
</dbReference>
<dbReference type="InterPro" id="IPR036259">
    <property type="entry name" value="MFS_trans_sf"/>
</dbReference>
<feature type="transmembrane region" description="Helical" evidence="5">
    <location>
        <begin position="111"/>
        <end position="138"/>
    </location>
</feature>
<organism evidence="6 7">
    <name type="scientific">Meloidogyne javanica</name>
    <name type="common">Root-knot nematode worm</name>
    <dbReference type="NCBI Taxonomy" id="6303"/>
    <lineage>
        <taxon>Eukaryota</taxon>
        <taxon>Metazoa</taxon>
        <taxon>Ecdysozoa</taxon>
        <taxon>Nematoda</taxon>
        <taxon>Chromadorea</taxon>
        <taxon>Rhabditida</taxon>
        <taxon>Tylenchina</taxon>
        <taxon>Tylenchomorpha</taxon>
        <taxon>Tylenchoidea</taxon>
        <taxon>Meloidogynidae</taxon>
        <taxon>Meloidogyninae</taxon>
        <taxon>Meloidogyne</taxon>
        <taxon>Meloidogyne incognita group</taxon>
    </lineage>
</organism>
<dbReference type="WBParaSite" id="scaffold2695_cov200.g5280">
    <property type="protein sequence ID" value="scaffold2695_cov200.g5280"/>
    <property type="gene ID" value="scaffold2695_cov200.g5280"/>
</dbReference>
<evidence type="ECO:0000256" key="4">
    <source>
        <dbReference type="ARBA" id="ARBA00023136"/>
    </source>
</evidence>
<evidence type="ECO:0000313" key="6">
    <source>
        <dbReference type="Proteomes" id="UP000887561"/>
    </source>
</evidence>
<comment type="subcellular location">
    <subcellularLocation>
        <location evidence="1">Membrane</location>
        <topology evidence="1">Multi-pass membrane protein</topology>
    </subcellularLocation>
</comment>
<dbReference type="AlphaFoldDB" id="A0A915M263"/>
<feature type="transmembrane region" description="Helical" evidence="5">
    <location>
        <begin position="87"/>
        <end position="104"/>
    </location>
</feature>
<evidence type="ECO:0000256" key="1">
    <source>
        <dbReference type="ARBA" id="ARBA00004141"/>
    </source>
</evidence>
<dbReference type="Proteomes" id="UP000887561">
    <property type="component" value="Unplaced"/>
</dbReference>
<feature type="transmembrane region" description="Helical" evidence="5">
    <location>
        <begin position="306"/>
        <end position="322"/>
    </location>
</feature>
<feature type="transmembrane region" description="Helical" evidence="5">
    <location>
        <begin position="35"/>
        <end position="58"/>
    </location>
</feature>
<dbReference type="InterPro" id="IPR011701">
    <property type="entry name" value="MFS"/>
</dbReference>
<protein>
    <submittedName>
        <fullName evidence="7">Major facilitator superfamily (MFS) profile domain-containing protein</fullName>
    </submittedName>
</protein>
<name>A0A915M263_MELJA</name>
<keyword evidence="2 5" id="KW-0812">Transmembrane</keyword>
<evidence type="ECO:0000256" key="5">
    <source>
        <dbReference type="SAM" id="Phobius"/>
    </source>
</evidence>
<proteinExistence type="predicted"/>
<dbReference type="Pfam" id="PF07690">
    <property type="entry name" value="MFS_1"/>
    <property type="match status" value="1"/>
</dbReference>
<dbReference type="GO" id="GO:0022857">
    <property type="term" value="F:transmembrane transporter activity"/>
    <property type="evidence" value="ECO:0007669"/>
    <property type="project" value="InterPro"/>
</dbReference>
<dbReference type="Gene3D" id="1.20.1250.20">
    <property type="entry name" value="MFS general substrate transporter like domains"/>
    <property type="match status" value="2"/>
</dbReference>
<evidence type="ECO:0000313" key="7">
    <source>
        <dbReference type="WBParaSite" id="scaffold2695_cov200.g5280"/>
    </source>
</evidence>
<dbReference type="SUPFAM" id="SSF103473">
    <property type="entry name" value="MFS general substrate transporter"/>
    <property type="match status" value="2"/>
</dbReference>